<dbReference type="STRING" id="4555.A0A368S3K4"/>
<evidence type="ECO:0000256" key="3">
    <source>
        <dbReference type="ARBA" id="ARBA00022833"/>
    </source>
</evidence>
<evidence type="ECO:0000256" key="1">
    <source>
        <dbReference type="ARBA" id="ARBA00022723"/>
    </source>
</evidence>
<dbReference type="PROSITE" id="PS50089">
    <property type="entry name" value="ZF_RING_2"/>
    <property type="match status" value="1"/>
</dbReference>
<keyword evidence="3" id="KW-0862">Zinc</keyword>
<dbReference type="OrthoDB" id="21204at2759"/>
<dbReference type="AlphaFoldDB" id="A0A368S3K4"/>
<dbReference type="PANTHER" id="PTHR45931">
    <property type="entry name" value="SI:CH211-59O9.10"/>
    <property type="match status" value="1"/>
</dbReference>
<dbReference type="EMBL" id="CM003534">
    <property type="protein sequence ID" value="RCV36420.1"/>
    <property type="molecule type" value="Genomic_DNA"/>
</dbReference>
<dbReference type="PANTHER" id="PTHR45931:SF23">
    <property type="entry name" value="OS12G0134500 PROTEIN"/>
    <property type="match status" value="1"/>
</dbReference>
<evidence type="ECO:0000256" key="4">
    <source>
        <dbReference type="PROSITE-ProRule" id="PRU00175"/>
    </source>
</evidence>
<evidence type="ECO:0000313" key="7">
    <source>
        <dbReference type="EMBL" id="RCV36420.1"/>
    </source>
</evidence>
<keyword evidence="1" id="KW-0479">Metal-binding</keyword>
<dbReference type="InterPro" id="IPR001841">
    <property type="entry name" value="Znf_RING"/>
</dbReference>
<feature type="compositionally biased region" description="Basic and acidic residues" evidence="5">
    <location>
        <begin position="93"/>
        <end position="109"/>
    </location>
</feature>
<evidence type="ECO:0000256" key="2">
    <source>
        <dbReference type="ARBA" id="ARBA00022771"/>
    </source>
</evidence>
<proteinExistence type="predicted"/>
<dbReference type="GO" id="GO:0008270">
    <property type="term" value="F:zinc ion binding"/>
    <property type="evidence" value="ECO:0007669"/>
    <property type="project" value="UniProtKB-KW"/>
</dbReference>
<sequence>MAGLPETAVQSEGEIMGEKECAVCLGAYEASDTVRTLPCSHGFHERCIFQWLRVSRLCPLCRFALPAAAEETESFADEEDDDDDGEEDDDNGDEKKIKKISIDRRRDLSNNKCQSAGDDGGGDREDECAESYVEGDDRIRTMPCSCSHGFHEG</sequence>
<reference evidence="7" key="2">
    <citation type="submission" date="2015-07" db="EMBL/GenBank/DDBJ databases">
        <authorList>
            <person name="Noorani M."/>
        </authorList>
    </citation>
    <scope>NUCLEOTIDE SEQUENCE</scope>
    <source>
        <strain evidence="7">Yugu1</strain>
    </source>
</reference>
<gene>
    <name evidence="7" type="ORF">SETIT_7G317800v2</name>
</gene>
<dbReference type="Pfam" id="PF13639">
    <property type="entry name" value="zf-RING_2"/>
    <property type="match status" value="1"/>
</dbReference>
<organism evidence="7">
    <name type="scientific">Setaria italica</name>
    <name type="common">Foxtail millet</name>
    <name type="synonym">Panicum italicum</name>
    <dbReference type="NCBI Taxonomy" id="4555"/>
    <lineage>
        <taxon>Eukaryota</taxon>
        <taxon>Viridiplantae</taxon>
        <taxon>Streptophyta</taxon>
        <taxon>Embryophyta</taxon>
        <taxon>Tracheophyta</taxon>
        <taxon>Spermatophyta</taxon>
        <taxon>Magnoliopsida</taxon>
        <taxon>Liliopsida</taxon>
        <taxon>Poales</taxon>
        <taxon>Poaceae</taxon>
        <taxon>PACMAD clade</taxon>
        <taxon>Panicoideae</taxon>
        <taxon>Panicodae</taxon>
        <taxon>Paniceae</taxon>
        <taxon>Cenchrinae</taxon>
        <taxon>Setaria</taxon>
    </lineage>
</organism>
<dbReference type="SMART" id="SM00184">
    <property type="entry name" value="RING"/>
    <property type="match status" value="1"/>
</dbReference>
<dbReference type="InterPro" id="IPR051834">
    <property type="entry name" value="RING_finger_E3_ligase"/>
</dbReference>
<reference evidence="7" key="1">
    <citation type="journal article" date="2012" name="Nat. Biotechnol.">
        <title>Reference genome sequence of the model plant Setaria.</title>
        <authorList>
            <person name="Bennetzen J.L."/>
            <person name="Schmutz J."/>
            <person name="Wang H."/>
            <person name="Percifield R."/>
            <person name="Hawkins J."/>
            <person name="Pontaroli A.C."/>
            <person name="Estep M."/>
            <person name="Feng L."/>
            <person name="Vaughn J.N."/>
            <person name="Grimwood J."/>
            <person name="Jenkins J."/>
            <person name="Barry K."/>
            <person name="Lindquist E."/>
            <person name="Hellsten U."/>
            <person name="Deshpande S."/>
            <person name="Wang X."/>
            <person name="Wu X."/>
            <person name="Mitros T."/>
            <person name="Triplett J."/>
            <person name="Yang X."/>
            <person name="Ye C.Y."/>
            <person name="Mauro-Herrera M."/>
            <person name="Wang L."/>
            <person name="Li P."/>
            <person name="Sharma M."/>
            <person name="Sharma R."/>
            <person name="Ronald P.C."/>
            <person name="Panaud O."/>
            <person name="Kellogg E.A."/>
            <person name="Brutnell T.P."/>
            <person name="Doust A.N."/>
            <person name="Tuskan G.A."/>
            <person name="Rokhsar D."/>
            <person name="Devos K.M."/>
        </authorList>
    </citation>
    <scope>NUCLEOTIDE SEQUENCE [LARGE SCALE GENOMIC DNA]</scope>
    <source>
        <strain evidence="7">Yugu1</strain>
    </source>
</reference>
<feature type="region of interest" description="Disordered" evidence="5">
    <location>
        <begin position="70"/>
        <end position="134"/>
    </location>
</feature>
<dbReference type="InterPro" id="IPR013083">
    <property type="entry name" value="Znf_RING/FYVE/PHD"/>
</dbReference>
<dbReference type="Gene3D" id="3.30.40.10">
    <property type="entry name" value="Zinc/RING finger domain, C3HC4 (zinc finger)"/>
    <property type="match status" value="1"/>
</dbReference>
<dbReference type="SUPFAM" id="SSF57850">
    <property type="entry name" value="RING/U-box"/>
    <property type="match status" value="1"/>
</dbReference>
<feature type="compositionally biased region" description="Acidic residues" evidence="5">
    <location>
        <begin position="70"/>
        <end position="92"/>
    </location>
</feature>
<feature type="domain" description="RING-type" evidence="6">
    <location>
        <begin position="21"/>
        <end position="62"/>
    </location>
</feature>
<protein>
    <recommendedName>
        <fullName evidence="6">RING-type domain-containing protein</fullName>
    </recommendedName>
</protein>
<keyword evidence="2 4" id="KW-0863">Zinc-finger</keyword>
<evidence type="ECO:0000259" key="6">
    <source>
        <dbReference type="PROSITE" id="PS50089"/>
    </source>
</evidence>
<evidence type="ECO:0000256" key="5">
    <source>
        <dbReference type="SAM" id="MobiDB-lite"/>
    </source>
</evidence>
<name>A0A368S3K4_SETIT</name>
<accession>A0A368S3K4</accession>